<evidence type="ECO:0000259" key="5">
    <source>
        <dbReference type="PROSITE" id="PS50977"/>
    </source>
</evidence>
<dbReference type="InterPro" id="IPR001647">
    <property type="entry name" value="HTH_TetR"/>
</dbReference>
<evidence type="ECO:0000256" key="1">
    <source>
        <dbReference type="ARBA" id="ARBA00023015"/>
    </source>
</evidence>
<keyword evidence="2 4" id="KW-0238">DNA-binding</keyword>
<dbReference type="EMBL" id="JAFFZM010000005">
    <property type="protein sequence ID" value="MBO8198780.1"/>
    <property type="molecule type" value="Genomic_DNA"/>
</dbReference>
<accession>A0ABS3XTP8</accession>
<name>A0ABS3XTP8_9ACTN</name>
<dbReference type="Pfam" id="PF17754">
    <property type="entry name" value="TetR_C_14"/>
    <property type="match status" value="1"/>
</dbReference>
<dbReference type="InterPro" id="IPR023772">
    <property type="entry name" value="DNA-bd_HTH_TetR-type_CS"/>
</dbReference>
<feature type="DNA-binding region" description="H-T-H motif" evidence="4">
    <location>
        <begin position="33"/>
        <end position="52"/>
    </location>
</feature>
<sequence length="209" mass="23846">MTGLRERKKQRTRDALIVAAHELFVTQGYESTTVDQIAEAVDVSQRTFFRYFSNKEEVALFVQDMVERFYYEAVCARPADEPPLECLRRTLNDVWDDVGVAVEEITPLDLHLKMCQVIEVTPPLLAAHLRHSLLMEEKLVQEIARRTGVDAEVDPRPRVLVAAFTGVMRTAARQWSMRNDASLETAREVTRDYIAQLGPALTADWGRAR</sequence>
<dbReference type="PANTHER" id="PTHR30055:SF238">
    <property type="entry name" value="MYCOFACTOCIN BIOSYNTHESIS TRANSCRIPTIONAL REGULATOR MFTR-RELATED"/>
    <property type="match status" value="1"/>
</dbReference>
<protein>
    <submittedName>
        <fullName evidence="6">TetR family transcriptional regulator</fullName>
    </submittedName>
</protein>
<keyword evidence="3" id="KW-0804">Transcription</keyword>
<evidence type="ECO:0000256" key="3">
    <source>
        <dbReference type="ARBA" id="ARBA00023163"/>
    </source>
</evidence>
<dbReference type="PRINTS" id="PR00455">
    <property type="entry name" value="HTHTETR"/>
</dbReference>
<evidence type="ECO:0000313" key="7">
    <source>
        <dbReference type="Proteomes" id="UP000721954"/>
    </source>
</evidence>
<dbReference type="Pfam" id="PF00440">
    <property type="entry name" value="TetR_N"/>
    <property type="match status" value="1"/>
</dbReference>
<dbReference type="InterPro" id="IPR041347">
    <property type="entry name" value="MftR_C"/>
</dbReference>
<reference evidence="6 7" key="1">
    <citation type="submission" date="2021-02" db="EMBL/GenBank/DDBJ databases">
        <title>Streptomyces spirodelae sp. nov., isolated from duckweed.</title>
        <authorList>
            <person name="Saimee Y."/>
            <person name="Duangmal K."/>
        </authorList>
    </citation>
    <scope>NUCLEOTIDE SEQUENCE [LARGE SCALE GENOMIC DNA]</scope>
    <source>
        <strain evidence="6 7">DSM 42105</strain>
    </source>
</reference>
<dbReference type="RefSeq" id="WP_099880476.1">
    <property type="nucleotide sequence ID" value="NZ_JAFFZM010000005.1"/>
</dbReference>
<evidence type="ECO:0000256" key="4">
    <source>
        <dbReference type="PROSITE-ProRule" id="PRU00335"/>
    </source>
</evidence>
<dbReference type="PANTHER" id="PTHR30055">
    <property type="entry name" value="HTH-TYPE TRANSCRIPTIONAL REGULATOR RUTR"/>
    <property type="match status" value="1"/>
</dbReference>
<dbReference type="GeneID" id="96259087"/>
<dbReference type="Gene3D" id="1.10.357.10">
    <property type="entry name" value="Tetracycline Repressor, domain 2"/>
    <property type="match status" value="1"/>
</dbReference>
<dbReference type="PROSITE" id="PS01081">
    <property type="entry name" value="HTH_TETR_1"/>
    <property type="match status" value="1"/>
</dbReference>
<dbReference type="InterPro" id="IPR050109">
    <property type="entry name" value="HTH-type_TetR-like_transc_reg"/>
</dbReference>
<dbReference type="InterPro" id="IPR009057">
    <property type="entry name" value="Homeodomain-like_sf"/>
</dbReference>
<evidence type="ECO:0000256" key="2">
    <source>
        <dbReference type="ARBA" id="ARBA00023125"/>
    </source>
</evidence>
<organism evidence="6 7">
    <name type="scientific">Streptomyces smyrnaeus</name>
    <dbReference type="NCBI Taxonomy" id="1387713"/>
    <lineage>
        <taxon>Bacteria</taxon>
        <taxon>Bacillati</taxon>
        <taxon>Actinomycetota</taxon>
        <taxon>Actinomycetes</taxon>
        <taxon>Kitasatosporales</taxon>
        <taxon>Streptomycetaceae</taxon>
        <taxon>Streptomyces</taxon>
    </lineage>
</organism>
<dbReference type="Proteomes" id="UP000721954">
    <property type="component" value="Unassembled WGS sequence"/>
</dbReference>
<dbReference type="Gene3D" id="1.10.10.60">
    <property type="entry name" value="Homeodomain-like"/>
    <property type="match status" value="1"/>
</dbReference>
<proteinExistence type="predicted"/>
<keyword evidence="1" id="KW-0805">Transcription regulation</keyword>
<dbReference type="PROSITE" id="PS50977">
    <property type="entry name" value="HTH_TETR_2"/>
    <property type="match status" value="1"/>
</dbReference>
<feature type="domain" description="HTH tetR-type" evidence="5">
    <location>
        <begin position="10"/>
        <end position="70"/>
    </location>
</feature>
<comment type="caution">
    <text evidence="6">The sequence shown here is derived from an EMBL/GenBank/DDBJ whole genome shotgun (WGS) entry which is preliminary data.</text>
</comment>
<dbReference type="SUPFAM" id="SSF46689">
    <property type="entry name" value="Homeodomain-like"/>
    <property type="match status" value="1"/>
</dbReference>
<evidence type="ECO:0000313" key="6">
    <source>
        <dbReference type="EMBL" id="MBO8198780.1"/>
    </source>
</evidence>
<keyword evidence="7" id="KW-1185">Reference proteome</keyword>
<gene>
    <name evidence="6" type="ORF">JW613_10750</name>
</gene>